<dbReference type="EMBL" id="GL890971">
    <property type="protein sequence ID" value="EGJ28782.1"/>
    <property type="molecule type" value="Genomic_DNA"/>
</dbReference>
<dbReference type="HOGENOM" id="CLU_2700707_0_0_3"/>
<protein>
    <submittedName>
        <fullName evidence="2">Putative exosortase, PEP-CTERM interaction domain protein</fullName>
    </submittedName>
</protein>
<reference evidence="3" key="1">
    <citation type="journal article" date="2011" name="Proc. Natl. Acad. Sci. U.S.A.">
        <title>Genomic insights into the physiology and ecology of the marine filamentous cyanobacterium Lyngbya majuscula.</title>
        <authorList>
            <person name="Jones A.C."/>
            <person name="Monroe E.A."/>
            <person name="Podell S."/>
            <person name="Hess W.R."/>
            <person name="Klages S."/>
            <person name="Esquenazi E."/>
            <person name="Niessen S."/>
            <person name="Hoover H."/>
            <person name="Rothmann M."/>
            <person name="Lasken R.S."/>
            <person name="Yates J.R.III."/>
            <person name="Reinhardt R."/>
            <person name="Kube M."/>
            <person name="Burkart M.D."/>
            <person name="Allen E.E."/>
            <person name="Dorrestein P.C."/>
            <person name="Gerwick W.H."/>
            <person name="Gerwick L."/>
        </authorList>
    </citation>
    <scope>NUCLEOTIDE SEQUENCE [LARGE SCALE GENOMIC DNA]</scope>
    <source>
        <strain evidence="3">3L</strain>
    </source>
</reference>
<dbReference type="NCBIfam" id="TIGR02595">
    <property type="entry name" value="PEP_CTERM"/>
    <property type="match status" value="1"/>
</dbReference>
<dbReference type="InterPro" id="IPR013424">
    <property type="entry name" value="Ice-binding_C"/>
</dbReference>
<keyword evidence="3" id="KW-1185">Reference proteome</keyword>
<name>F4Y2D8_9CYAN</name>
<evidence type="ECO:0000313" key="2">
    <source>
        <dbReference type="EMBL" id="EGJ28782.1"/>
    </source>
</evidence>
<keyword evidence="1" id="KW-0472">Membrane</keyword>
<proteinExistence type="predicted"/>
<gene>
    <name evidence="2" type="ORF">LYNGBM3L_69970</name>
</gene>
<dbReference type="Proteomes" id="UP000003959">
    <property type="component" value="Unassembled WGS sequence"/>
</dbReference>
<dbReference type="RefSeq" id="WP_008190534.1">
    <property type="nucleotide sequence ID" value="NZ_GL890971.1"/>
</dbReference>
<feature type="transmembrane region" description="Helical" evidence="1">
    <location>
        <begin position="47"/>
        <end position="65"/>
    </location>
</feature>
<accession>F4Y2D8</accession>
<sequence>MLGFEDDWISQQAHDSGDQDFNDVVFVISGLTHTPRPPSGSVSTPEPGTLVGTLFAFGVMGLTSVQKRQGKKS</sequence>
<evidence type="ECO:0000313" key="3">
    <source>
        <dbReference type="Proteomes" id="UP000003959"/>
    </source>
</evidence>
<keyword evidence="1" id="KW-1133">Transmembrane helix</keyword>
<keyword evidence="1" id="KW-0812">Transmembrane</keyword>
<dbReference type="AlphaFoldDB" id="F4Y2D8"/>
<evidence type="ECO:0000256" key="1">
    <source>
        <dbReference type="SAM" id="Phobius"/>
    </source>
</evidence>
<organism evidence="2 3">
    <name type="scientific">Moorena producens 3L</name>
    <dbReference type="NCBI Taxonomy" id="489825"/>
    <lineage>
        <taxon>Bacteria</taxon>
        <taxon>Bacillati</taxon>
        <taxon>Cyanobacteriota</taxon>
        <taxon>Cyanophyceae</taxon>
        <taxon>Coleofasciculales</taxon>
        <taxon>Coleofasciculaceae</taxon>
        <taxon>Moorena</taxon>
    </lineage>
</organism>